<organism evidence="10 11">
    <name type="scientific">candidate division WOR-1 bacterium RIFCSPLOWO2_02_FULL_46_20</name>
    <dbReference type="NCBI Taxonomy" id="1802567"/>
    <lineage>
        <taxon>Bacteria</taxon>
        <taxon>Bacillati</taxon>
        <taxon>Saganbacteria</taxon>
    </lineage>
</organism>
<accession>A0A1F4R609</accession>
<dbReference type="GO" id="GO:0071555">
    <property type="term" value="P:cell wall organization"/>
    <property type="evidence" value="ECO:0007669"/>
    <property type="project" value="UniProtKB-KW"/>
</dbReference>
<keyword evidence="7" id="KW-0961">Cell wall biogenesis/degradation</keyword>
<evidence type="ECO:0000256" key="6">
    <source>
        <dbReference type="ARBA" id="ARBA00022840"/>
    </source>
</evidence>
<evidence type="ECO:0000256" key="2">
    <source>
        <dbReference type="ARBA" id="ARBA00004752"/>
    </source>
</evidence>
<comment type="catalytic activity">
    <reaction evidence="7">
        <text>UDP-N-acetyl-alpha-D-muramoyl-L-alanine + D-glutamate + ATP = UDP-N-acetyl-alpha-D-muramoyl-L-alanyl-D-glutamate + ADP + phosphate + H(+)</text>
        <dbReference type="Rhea" id="RHEA:16429"/>
        <dbReference type="ChEBI" id="CHEBI:15378"/>
        <dbReference type="ChEBI" id="CHEBI:29986"/>
        <dbReference type="ChEBI" id="CHEBI:30616"/>
        <dbReference type="ChEBI" id="CHEBI:43474"/>
        <dbReference type="ChEBI" id="CHEBI:83898"/>
        <dbReference type="ChEBI" id="CHEBI:83900"/>
        <dbReference type="ChEBI" id="CHEBI:456216"/>
        <dbReference type="EC" id="6.3.2.9"/>
    </reaction>
</comment>
<dbReference type="PANTHER" id="PTHR43692:SF1">
    <property type="entry name" value="UDP-N-ACETYLMURAMOYLALANINE--D-GLUTAMATE LIGASE"/>
    <property type="match status" value="1"/>
</dbReference>
<evidence type="ECO:0000256" key="4">
    <source>
        <dbReference type="ARBA" id="ARBA00022598"/>
    </source>
</evidence>
<dbReference type="Pfam" id="PF02875">
    <property type="entry name" value="Mur_ligase_C"/>
    <property type="match status" value="1"/>
</dbReference>
<comment type="pathway">
    <text evidence="2 7">Cell wall biogenesis; peptidoglycan biosynthesis.</text>
</comment>
<dbReference type="GO" id="GO:0008764">
    <property type="term" value="F:UDP-N-acetylmuramoylalanine-D-glutamate ligase activity"/>
    <property type="evidence" value="ECO:0007669"/>
    <property type="project" value="UniProtKB-EC"/>
</dbReference>
<dbReference type="Pfam" id="PF08245">
    <property type="entry name" value="Mur_ligase_M"/>
    <property type="match status" value="1"/>
</dbReference>
<dbReference type="InterPro" id="IPR005762">
    <property type="entry name" value="MurD"/>
</dbReference>
<dbReference type="GO" id="GO:0008360">
    <property type="term" value="P:regulation of cell shape"/>
    <property type="evidence" value="ECO:0007669"/>
    <property type="project" value="UniProtKB-KW"/>
</dbReference>
<evidence type="ECO:0000256" key="7">
    <source>
        <dbReference type="RuleBase" id="RU003664"/>
    </source>
</evidence>
<dbReference type="HAMAP" id="MF_00639">
    <property type="entry name" value="MurD"/>
    <property type="match status" value="1"/>
</dbReference>
<dbReference type="InterPro" id="IPR036615">
    <property type="entry name" value="Mur_ligase_C_dom_sf"/>
</dbReference>
<feature type="domain" description="Mur ligase central" evidence="9">
    <location>
        <begin position="109"/>
        <end position="265"/>
    </location>
</feature>
<sequence length="365" mass="39617">MRGIRVLVLGFARSGIAAAKKLVSLGAKVILSEVKPESKVDSAMVKELRTLGVDLEFGGHTFSPVDLIVVSPEIHLDIPVLERARRKNIPIISEIELAYRLLKKPIIAVTGTNGKTTTTTLIGELLKAGGKKVAVAGNIGNPMVEVDDANLDYIVAEISSYQLETTVDFKPWISVILNIQPDHLERHKSMAEYIKQKAKIFANQSADDYLVYNLDEPQVAATVKSAKAKLVAFTKNRAEIIALRPAEIKIPGRHNLENALAAAQAAYLCGVDKNTVADGLKTFPGVEHRIEFVAKIKEVEYYNDSKATNPDSTLVALETFAGRGIVLILGGKDKGVPLAVLAKHVKAGVKEVVLLGEATQRFKKE</sequence>
<keyword evidence="3" id="KW-0963">Cytoplasm</keyword>
<feature type="non-terminal residue" evidence="10">
    <location>
        <position position="365"/>
    </location>
</feature>
<comment type="subcellular location">
    <subcellularLocation>
        <location evidence="1 7">Cytoplasm</location>
    </subcellularLocation>
</comment>
<evidence type="ECO:0000313" key="10">
    <source>
        <dbReference type="EMBL" id="OGC03599.1"/>
    </source>
</evidence>
<dbReference type="GO" id="GO:0009252">
    <property type="term" value="P:peptidoglycan biosynthetic process"/>
    <property type="evidence" value="ECO:0007669"/>
    <property type="project" value="UniProtKB-UniPathway"/>
</dbReference>
<keyword evidence="7" id="KW-0132">Cell division</keyword>
<evidence type="ECO:0000256" key="1">
    <source>
        <dbReference type="ARBA" id="ARBA00004496"/>
    </source>
</evidence>
<dbReference type="EMBL" id="METP01000057">
    <property type="protein sequence ID" value="OGC03599.1"/>
    <property type="molecule type" value="Genomic_DNA"/>
</dbReference>
<evidence type="ECO:0000256" key="3">
    <source>
        <dbReference type="ARBA" id="ARBA00022490"/>
    </source>
</evidence>
<dbReference type="PANTHER" id="PTHR43692">
    <property type="entry name" value="UDP-N-ACETYLMURAMOYLALANINE--D-GLUTAMATE LIGASE"/>
    <property type="match status" value="1"/>
</dbReference>
<dbReference type="InterPro" id="IPR036565">
    <property type="entry name" value="Mur-like_cat_sf"/>
</dbReference>
<evidence type="ECO:0000259" key="8">
    <source>
        <dbReference type="Pfam" id="PF02875"/>
    </source>
</evidence>
<comment type="function">
    <text evidence="7">Cell wall formation. Catalyzes the addition of glutamate to the nucleotide precursor UDP-N-acetylmuramoyl-L-alanine (UMA).</text>
</comment>
<dbReference type="Gene3D" id="3.90.190.20">
    <property type="entry name" value="Mur ligase, C-terminal domain"/>
    <property type="match status" value="1"/>
</dbReference>
<evidence type="ECO:0000256" key="5">
    <source>
        <dbReference type="ARBA" id="ARBA00022741"/>
    </source>
</evidence>
<reference evidence="10 11" key="1">
    <citation type="journal article" date="2016" name="Nat. Commun.">
        <title>Thousands of microbial genomes shed light on interconnected biogeochemical processes in an aquifer system.</title>
        <authorList>
            <person name="Anantharaman K."/>
            <person name="Brown C.T."/>
            <person name="Hug L.A."/>
            <person name="Sharon I."/>
            <person name="Castelle C.J."/>
            <person name="Probst A.J."/>
            <person name="Thomas B.C."/>
            <person name="Singh A."/>
            <person name="Wilkins M.J."/>
            <person name="Karaoz U."/>
            <person name="Brodie E.L."/>
            <person name="Williams K.H."/>
            <person name="Hubbard S.S."/>
            <person name="Banfield J.F."/>
        </authorList>
    </citation>
    <scope>NUCLEOTIDE SEQUENCE [LARGE SCALE GENOMIC DNA]</scope>
</reference>
<dbReference type="AlphaFoldDB" id="A0A1F4R609"/>
<gene>
    <name evidence="10" type="ORF">A3H38_05370</name>
</gene>
<feature type="domain" description="Mur ligase C-terminal" evidence="8">
    <location>
        <begin position="288"/>
        <end position="359"/>
    </location>
</feature>
<dbReference type="Gene3D" id="3.40.1190.10">
    <property type="entry name" value="Mur-like, catalytic domain"/>
    <property type="match status" value="1"/>
</dbReference>
<dbReference type="GO" id="GO:0005524">
    <property type="term" value="F:ATP binding"/>
    <property type="evidence" value="ECO:0007669"/>
    <property type="project" value="UniProtKB-KW"/>
</dbReference>
<keyword evidence="5" id="KW-0547">Nucleotide-binding</keyword>
<dbReference type="UniPathway" id="UPA00219"/>
<comment type="caution">
    <text evidence="10">The sequence shown here is derived from an EMBL/GenBank/DDBJ whole genome shotgun (WGS) entry which is preliminary data.</text>
</comment>
<dbReference type="NCBIfam" id="TIGR01087">
    <property type="entry name" value="murD"/>
    <property type="match status" value="1"/>
</dbReference>
<dbReference type="SUPFAM" id="SSF51984">
    <property type="entry name" value="MurCD N-terminal domain"/>
    <property type="match status" value="1"/>
</dbReference>
<dbReference type="InterPro" id="IPR004101">
    <property type="entry name" value="Mur_ligase_C"/>
</dbReference>
<dbReference type="Proteomes" id="UP000176938">
    <property type="component" value="Unassembled WGS sequence"/>
</dbReference>
<keyword evidence="7" id="KW-0573">Peptidoglycan synthesis</keyword>
<dbReference type="EC" id="6.3.2.9" evidence="7"/>
<dbReference type="GO" id="GO:0051301">
    <property type="term" value="P:cell division"/>
    <property type="evidence" value="ECO:0007669"/>
    <property type="project" value="UniProtKB-KW"/>
</dbReference>
<dbReference type="Gene3D" id="3.40.50.720">
    <property type="entry name" value="NAD(P)-binding Rossmann-like Domain"/>
    <property type="match status" value="1"/>
</dbReference>
<dbReference type="InterPro" id="IPR013221">
    <property type="entry name" value="Mur_ligase_cen"/>
</dbReference>
<keyword evidence="7" id="KW-0133">Cell shape</keyword>
<keyword evidence="4 10" id="KW-0436">Ligase</keyword>
<name>A0A1F4R609_UNCSA</name>
<evidence type="ECO:0000259" key="9">
    <source>
        <dbReference type="Pfam" id="PF08245"/>
    </source>
</evidence>
<evidence type="ECO:0000313" key="11">
    <source>
        <dbReference type="Proteomes" id="UP000176938"/>
    </source>
</evidence>
<dbReference type="SUPFAM" id="SSF53244">
    <property type="entry name" value="MurD-like peptide ligases, peptide-binding domain"/>
    <property type="match status" value="1"/>
</dbReference>
<proteinExistence type="inferred from homology"/>
<dbReference type="SUPFAM" id="SSF53623">
    <property type="entry name" value="MurD-like peptide ligases, catalytic domain"/>
    <property type="match status" value="1"/>
</dbReference>
<keyword evidence="7" id="KW-0131">Cell cycle</keyword>
<dbReference type="GO" id="GO:0005737">
    <property type="term" value="C:cytoplasm"/>
    <property type="evidence" value="ECO:0007669"/>
    <property type="project" value="UniProtKB-SubCell"/>
</dbReference>
<protein>
    <recommendedName>
        <fullName evidence="7">UDP-N-acetylmuramoylalanine--D-glutamate ligase</fullName>
        <ecNumber evidence="7">6.3.2.9</ecNumber>
    </recommendedName>
</protein>
<keyword evidence="6" id="KW-0067">ATP-binding</keyword>